<protein>
    <submittedName>
        <fullName evidence="1">Uncharacterized protein</fullName>
    </submittedName>
</protein>
<comment type="caution">
    <text evidence="1">The sequence shown here is derived from an EMBL/GenBank/DDBJ whole genome shotgun (WGS) entry which is preliminary data.</text>
</comment>
<proteinExistence type="predicted"/>
<organism evidence="1 2">
    <name type="scientific">Mycena alexandri</name>
    <dbReference type="NCBI Taxonomy" id="1745969"/>
    <lineage>
        <taxon>Eukaryota</taxon>
        <taxon>Fungi</taxon>
        <taxon>Dikarya</taxon>
        <taxon>Basidiomycota</taxon>
        <taxon>Agaricomycotina</taxon>
        <taxon>Agaricomycetes</taxon>
        <taxon>Agaricomycetidae</taxon>
        <taxon>Agaricales</taxon>
        <taxon>Marasmiineae</taxon>
        <taxon>Mycenaceae</taxon>
        <taxon>Mycena</taxon>
    </lineage>
</organism>
<dbReference type="AlphaFoldDB" id="A0AAD6SB39"/>
<dbReference type="Proteomes" id="UP001218188">
    <property type="component" value="Unassembled WGS sequence"/>
</dbReference>
<keyword evidence="2" id="KW-1185">Reference proteome</keyword>
<accession>A0AAD6SB39</accession>
<evidence type="ECO:0000313" key="2">
    <source>
        <dbReference type="Proteomes" id="UP001218188"/>
    </source>
</evidence>
<reference evidence="1" key="1">
    <citation type="submission" date="2023-03" db="EMBL/GenBank/DDBJ databases">
        <title>Massive genome expansion in bonnet fungi (Mycena s.s.) driven by repeated elements and novel gene families across ecological guilds.</title>
        <authorList>
            <consortium name="Lawrence Berkeley National Laboratory"/>
            <person name="Harder C.B."/>
            <person name="Miyauchi S."/>
            <person name="Viragh M."/>
            <person name="Kuo A."/>
            <person name="Thoen E."/>
            <person name="Andreopoulos B."/>
            <person name="Lu D."/>
            <person name="Skrede I."/>
            <person name="Drula E."/>
            <person name="Henrissat B."/>
            <person name="Morin E."/>
            <person name="Kohler A."/>
            <person name="Barry K."/>
            <person name="LaButti K."/>
            <person name="Morin E."/>
            <person name="Salamov A."/>
            <person name="Lipzen A."/>
            <person name="Mereny Z."/>
            <person name="Hegedus B."/>
            <person name="Baldrian P."/>
            <person name="Stursova M."/>
            <person name="Weitz H."/>
            <person name="Taylor A."/>
            <person name="Grigoriev I.V."/>
            <person name="Nagy L.G."/>
            <person name="Martin F."/>
            <person name="Kauserud H."/>
        </authorList>
    </citation>
    <scope>NUCLEOTIDE SEQUENCE</scope>
    <source>
        <strain evidence="1">CBHHK200</strain>
    </source>
</reference>
<dbReference type="EMBL" id="JARJCM010000169">
    <property type="protein sequence ID" value="KAJ7024478.1"/>
    <property type="molecule type" value="Genomic_DNA"/>
</dbReference>
<evidence type="ECO:0000313" key="1">
    <source>
        <dbReference type="EMBL" id="KAJ7024478.1"/>
    </source>
</evidence>
<gene>
    <name evidence="1" type="ORF">C8F04DRAFT_1192396</name>
</gene>
<name>A0AAD6SB39_9AGAR</name>
<sequence length="385" mass="43115">MQEEVNGEEEKAKSKAVTHNFCSRLTEKAKANYLARQNQYKAIYRQREAEGTGPALCGCQIEDNPEHKNEDIDERHIHTLFVQVTCPPTDLREQSTAAAAAACEVTCAKEDEVSSIFFSGNGGQILLKDFRPKHFSFSKWVSKYGNPFVTAQGTPIDKAAFNAAMVTCCQKDLVYYHCKLMEQGSEPGILEAYLTEDEGPQQEEQNAQGIDLAAAGGTECSGQSTQFTPIQFPNALWPTRDGGGWECPEGFLTPRSFHIAPLPLPLRTFTRGPSWSPSPFPVSPERNALTPLLDYSTPEEVLNYSMLEEKLKDRGGGGKGCLSSTLQAYRGSLQYDQQFNLLLYKRTAPTNLDIYNHNAGKQWLTVEILQSRRRWQRVSRRERMG</sequence>